<accession>A0A7W4LJ98</accession>
<dbReference type="GO" id="GO:0019808">
    <property type="term" value="F:polyamine binding"/>
    <property type="evidence" value="ECO:0007669"/>
    <property type="project" value="InterPro"/>
</dbReference>
<feature type="signal peptide" evidence="6">
    <location>
        <begin position="1"/>
        <end position="24"/>
    </location>
</feature>
<evidence type="ECO:0000256" key="6">
    <source>
        <dbReference type="SAM" id="SignalP"/>
    </source>
</evidence>
<comment type="function">
    <text evidence="5">Required for the activity of the bacterial periplasmic transport system of putrescine.</text>
</comment>
<keyword evidence="4 5" id="KW-0574">Periplasm</keyword>
<dbReference type="PRINTS" id="PR00909">
    <property type="entry name" value="SPERMDNBNDNG"/>
</dbReference>
<comment type="similarity">
    <text evidence="5">Belongs to the bacterial solute-binding protein PotD/PotF family.</text>
</comment>
<dbReference type="SUPFAM" id="SSF53850">
    <property type="entry name" value="Periplasmic binding protein-like II"/>
    <property type="match status" value="1"/>
</dbReference>
<keyword evidence="3 6" id="KW-0732">Signal</keyword>
<dbReference type="GO" id="GO:0042597">
    <property type="term" value="C:periplasmic space"/>
    <property type="evidence" value="ECO:0007669"/>
    <property type="project" value="UniProtKB-SubCell"/>
</dbReference>
<comment type="caution">
    <text evidence="7">The sequence shown here is derived from an EMBL/GenBank/DDBJ whole genome shotgun (WGS) entry which is preliminary data.</text>
</comment>
<comment type="subcellular location">
    <subcellularLocation>
        <location evidence="1 5">Periplasm</location>
    </subcellularLocation>
</comment>
<evidence type="ECO:0000256" key="1">
    <source>
        <dbReference type="ARBA" id="ARBA00004418"/>
    </source>
</evidence>
<dbReference type="PANTHER" id="PTHR30222">
    <property type="entry name" value="SPERMIDINE/PUTRESCINE-BINDING PERIPLASMIC PROTEIN"/>
    <property type="match status" value="1"/>
</dbReference>
<dbReference type="InterPro" id="IPR006059">
    <property type="entry name" value="SBP"/>
</dbReference>
<dbReference type="RefSeq" id="WP_183087737.1">
    <property type="nucleotide sequence ID" value="NZ_JACJUD010000001.1"/>
</dbReference>
<sequence length="366" mass="40415">MNKLQQLIATALCGATLLSGASQAAERELKVYNWFDYITPETLTKFKQDSGIKLTYDIFDTNEALEAKLLTGNSGYDLVVPSNVFLAKQVEAGVFQKLDRSKLPNWQHLDPQLMKLIEANDPGNQFAVPYMYGTVLIGFNPDKVKAALGDNAPVNSWDLIFKEENISKLKQCGVALLDSPSEILPIALHYLGLPPNSQEPADYAKAEALLSKVRPYVRYFHSSKYMSDIANGEICVAVGYSGSFSQAANNAKQAKNGVTVDMRLPKEGAPIWFDLMAIPKDAKNIEEAHEFINFLLQPQVIAPISDFVGYPNPNKDATALVAESIRTNPNLYPTAEALKTLYTLEPLPRAAERARTRAWSKVKTGN</sequence>
<evidence type="ECO:0000256" key="3">
    <source>
        <dbReference type="ARBA" id="ARBA00022729"/>
    </source>
</evidence>
<dbReference type="AlphaFoldDB" id="A0A7W4LJ98"/>
<dbReference type="PANTHER" id="PTHR30222:SF12">
    <property type="entry name" value="NORSPERMIDINE SENSOR"/>
    <property type="match status" value="1"/>
</dbReference>
<name>A0A7W4LJ98_9GAMM</name>
<dbReference type="Gene3D" id="3.40.190.10">
    <property type="entry name" value="Periplasmic binding protein-like II"/>
    <property type="match status" value="2"/>
</dbReference>
<dbReference type="Pfam" id="PF13416">
    <property type="entry name" value="SBP_bac_8"/>
    <property type="match status" value="1"/>
</dbReference>
<proteinExistence type="inferred from homology"/>
<evidence type="ECO:0000313" key="8">
    <source>
        <dbReference type="Proteomes" id="UP000542720"/>
    </source>
</evidence>
<keyword evidence="2 5" id="KW-0813">Transport</keyword>
<evidence type="ECO:0000256" key="5">
    <source>
        <dbReference type="PIRNR" id="PIRNR019574"/>
    </source>
</evidence>
<evidence type="ECO:0000313" key="7">
    <source>
        <dbReference type="EMBL" id="MBB2494195.1"/>
    </source>
</evidence>
<dbReference type="PIRSF" id="PIRSF019574">
    <property type="entry name" value="Periplasmic_polyamine_BP"/>
    <property type="match status" value="1"/>
</dbReference>
<feature type="chain" id="PRO_5030835778" description="Putrescine-binding periplasmic protein" evidence="6">
    <location>
        <begin position="25"/>
        <end position="366"/>
    </location>
</feature>
<organism evidence="7 8">
    <name type="scientific">Aquipseudomonas ullengensis</name>
    <dbReference type="NCBI Taxonomy" id="2759166"/>
    <lineage>
        <taxon>Bacteria</taxon>
        <taxon>Pseudomonadati</taxon>
        <taxon>Pseudomonadota</taxon>
        <taxon>Gammaproteobacteria</taxon>
        <taxon>Pseudomonadales</taxon>
        <taxon>Pseudomonadaceae</taxon>
        <taxon>Aquipseudomonas</taxon>
    </lineage>
</organism>
<dbReference type="CDD" id="cd13659">
    <property type="entry name" value="PBP2_PotF"/>
    <property type="match status" value="1"/>
</dbReference>
<evidence type="ECO:0000256" key="2">
    <source>
        <dbReference type="ARBA" id="ARBA00022448"/>
    </source>
</evidence>
<dbReference type="EMBL" id="JACJUD010000001">
    <property type="protein sequence ID" value="MBB2494195.1"/>
    <property type="molecule type" value="Genomic_DNA"/>
</dbReference>
<dbReference type="InterPro" id="IPR001188">
    <property type="entry name" value="Sperm_putr-bd"/>
</dbReference>
<protein>
    <recommendedName>
        <fullName evidence="5">Putrescine-binding periplasmic protein</fullName>
    </recommendedName>
</protein>
<evidence type="ECO:0000256" key="4">
    <source>
        <dbReference type="ARBA" id="ARBA00022764"/>
    </source>
</evidence>
<keyword evidence="8" id="KW-1185">Reference proteome</keyword>
<reference evidence="7 8" key="1">
    <citation type="submission" date="2020-08" db="EMBL/GenBank/DDBJ databases">
        <authorList>
            <person name="Kim C.M."/>
        </authorList>
    </citation>
    <scope>NUCLEOTIDE SEQUENCE [LARGE SCALE GENOMIC DNA]</scope>
    <source>
        <strain evidence="7 8">UL070</strain>
    </source>
</reference>
<dbReference type="GO" id="GO:0015846">
    <property type="term" value="P:polyamine transport"/>
    <property type="evidence" value="ECO:0007669"/>
    <property type="project" value="InterPro"/>
</dbReference>
<gene>
    <name evidence="7" type="ORF">H3H51_04125</name>
</gene>
<dbReference type="Proteomes" id="UP000542720">
    <property type="component" value="Unassembled WGS sequence"/>
</dbReference>